<dbReference type="Proteomes" id="UP001500320">
    <property type="component" value="Unassembled WGS sequence"/>
</dbReference>
<evidence type="ECO:0000313" key="2">
    <source>
        <dbReference type="Proteomes" id="UP001500320"/>
    </source>
</evidence>
<proteinExistence type="predicted"/>
<gene>
    <name evidence="1" type="ORF">GCM10010466_14480</name>
</gene>
<sequence>MVKTQPSGSGWEGAGLRAEAARVRAGGRLAGAVRAGVDLDRPELPLAGVLPEAPLDVRVAMLGG</sequence>
<accession>A0ABP6MUT1</accession>
<organism evidence="1 2">
    <name type="scientific">Planomonospora alba</name>
    <dbReference type="NCBI Taxonomy" id="161354"/>
    <lineage>
        <taxon>Bacteria</taxon>
        <taxon>Bacillati</taxon>
        <taxon>Actinomycetota</taxon>
        <taxon>Actinomycetes</taxon>
        <taxon>Streptosporangiales</taxon>
        <taxon>Streptosporangiaceae</taxon>
        <taxon>Planomonospora</taxon>
    </lineage>
</organism>
<name>A0ABP6MUT1_9ACTN</name>
<protein>
    <submittedName>
        <fullName evidence="1">Uncharacterized protein</fullName>
    </submittedName>
</protein>
<dbReference type="EMBL" id="BAAAUT010000009">
    <property type="protein sequence ID" value="GAA3124734.1"/>
    <property type="molecule type" value="Genomic_DNA"/>
</dbReference>
<reference evidence="2" key="1">
    <citation type="journal article" date="2019" name="Int. J. Syst. Evol. Microbiol.">
        <title>The Global Catalogue of Microorganisms (GCM) 10K type strain sequencing project: providing services to taxonomists for standard genome sequencing and annotation.</title>
        <authorList>
            <consortium name="The Broad Institute Genomics Platform"/>
            <consortium name="The Broad Institute Genome Sequencing Center for Infectious Disease"/>
            <person name="Wu L."/>
            <person name="Ma J."/>
        </authorList>
    </citation>
    <scope>NUCLEOTIDE SEQUENCE [LARGE SCALE GENOMIC DNA]</scope>
    <source>
        <strain evidence="2">JCM 9373</strain>
    </source>
</reference>
<comment type="caution">
    <text evidence="1">The sequence shown here is derived from an EMBL/GenBank/DDBJ whole genome shotgun (WGS) entry which is preliminary data.</text>
</comment>
<evidence type="ECO:0000313" key="1">
    <source>
        <dbReference type="EMBL" id="GAA3124734.1"/>
    </source>
</evidence>
<keyword evidence="2" id="KW-1185">Reference proteome</keyword>